<accession>A0ABP1CE11</accession>
<dbReference type="RefSeq" id="WP_341764803.1">
    <property type="nucleotide sequence ID" value="NZ_OZ034688.1"/>
</dbReference>
<organism evidence="8 9">
    <name type="scientific">Candidatus Providencia siddallii</name>
    <dbReference type="NCBI Taxonomy" id="1715285"/>
    <lineage>
        <taxon>Bacteria</taxon>
        <taxon>Pseudomonadati</taxon>
        <taxon>Pseudomonadota</taxon>
        <taxon>Gammaproteobacteria</taxon>
        <taxon>Enterobacterales</taxon>
        <taxon>Morganellaceae</taxon>
        <taxon>Providencia</taxon>
    </lineage>
</organism>
<feature type="binding site" evidence="7">
    <location>
        <begin position="57"/>
        <end position="59"/>
    </location>
    <ligand>
        <name>5-amino-6-(D-ribitylamino)uracil</name>
        <dbReference type="ChEBI" id="CHEBI:15934"/>
    </ligand>
</feature>
<reference evidence="8" key="1">
    <citation type="submission" date="2024-04" db="EMBL/GenBank/DDBJ databases">
        <authorList>
            <person name="Manzano-Marin A."/>
            <person name="Manzano-Marin A."/>
            <person name="Alejandro Manzano Marin A."/>
        </authorList>
    </citation>
    <scope>NUCLEOTIDE SEQUENCE [LARGE SCALE GENOMIC DNA]</scope>
    <source>
        <strain evidence="8">TABTEA</strain>
    </source>
</reference>
<dbReference type="InterPro" id="IPR002180">
    <property type="entry name" value="LS/RS"/>
</dbReference>
<comment type="pathway">
    <text evidence="1 7">Cofactor biosynthesis; riboflavin biosynthesis; riboflavin from 2-hydroxy-3-oxobutyl phosphate and 5-amino-6-(D-ribitylamino)uracil: step 1/2.</text>
</comment>
<feature type="binding site" evidence="7">
    <location>
        <begin position="81"/>
        <end position="83"/>
    </location>
    <ligand>
        <name>5-amino-6-(D-ribitylamino)uracil</name>
        <dbReference type="ChEBI" id="CHEBI:15934"/>
    </ligand>
</feature>
<evidence type="ECO:0000256" key="4">
    <source>
        <dbReference type="ARBA" id="ARBA00022619"/>
    </source>
</evidence>
<evidence type="ECO:0000256" key="1">
    <source>
        <dbReference type="ARBA" id="ARBA00004917"/>
    </source>
</evidence>
<gene>
    <name evidence="8" type="primary">ribE</name>
    <name evidence="7" type="synonym">ribH</name>
    <name evidence="8" type="ORF">PRHACTZTBTEA_414</name>
</gene>
<dbReference type="Gene3D" id="3.40.50.960">
    <property type="entry name" value="Lumazine/riboflavin synthase"/>
    <property type="match status" value="1"/>
</dbReference>
<feature type="binding site" evidence="7">
    <location>
        <position position="22"/>
    </location>
    <ligand>
        <name>5-amino-6-(D-ribitylamino)uracil</name>
        <dbReference type="ChEBI" id="CHEBI:15934"/>
    </ligand>
</feature>
<dbReference type="PANTHER" id="PTHR21058:SF0">
    <property type="entry name" value="6,7-DIMETHYL-8-RIBITYLLUMAZINE SYNTHASE"/>
    <property type="match status" value="1"/>
</dbReference>
<feature type="binding site" evidence="7">
    <location>
        <begin position="86"/>
        <end position="87"/>
    </location>
    <ligand>
        <name>(2S)-2-hydroxy-3-oxobutyl phosphate</name>
        <dbReference type="ChEBI" id="CHEBI:58830"/>
    </ligand>
</feature>
<evidence type="ECO:0000313" key="8">
    <source>
        <dbReference type="EMBL" id="CAL1329333.1"/>
    </source>
</evidence>
<comment type="function">
    <text evidence="7">Catalyzes the formation of 6,7-dimethyl-8-ribityllumazine by condensation of 5-amino-6-(D-ribitylamino)uracil with 3,4-dihydroxy-2-butanone 4-phosphate. This is the penultimate step in the biosynthesis of riboflavin.</text>
</comment>
<keyword evidence="5 7" id="KW-0808">Transferase</keyword>
<feature type="active site" description="Proton donor" evidence="7">
    <location>
        <position position="89"/>
    </location>
</feature>
<dbReference type="EMBL" id="OZ034688">
    <property type="protein sequence ID" value="CAL1329333.1"/>
    <property type="molecule type" value="Genomic_DNA"/>
</dbReference>
<dbReference type="EC" id="2.5.1.78" evidence="3 7"/>
<dbReference type="Pfam" id="PF00885">
    <property type="entry name" value="DMRL_synthase"/>
    <property type="match status" value="1"/>
</dbReference>
<evidence type="ECO:0000256" key="6">
    <source>
        <dbReference type="ARBA" id="ARBA00048785"/>
    </source>
</evidence>
<dbReference type="PANTHER" id="PTHR21058">
    <property type="entry name" value="6,7-DIMETHYL-8-RIBITYLLUMAZINE SYNTHASE DMRL SYNTHASE LUMAZINE SYNTHASE"/>
    <property type="match status" value="1"/>
</dbReference>
<proteinExistence type="inferred from homology"/>
<protein>
    <recommendedName>
        <fullName evidence="3 7">6,7-dimethyl-8-ribityllumazine synthase</fullName>
        <shortName evidence="7">DMRL synthase</shortName>
        <shortName evidence="7">LS</shortName>
        <shortName evidence="7">Lumazine synthase</shortName>
        <ecNumber evidence="3 7">2.5.1.78</ecNumber>
    </recommendedName>
</protein>
<comment type="similarity">
    <text evidence="2 7">Belongs to the DMRL synthase family.</text>
</comment>
<comment type="catalytic activity">
    <reaction evidence="6 7">
        <text>(2S)-2-hydroxy-3-oxobutyl phosphate + 5-amino-6-(D-ribitylamino)uracil = 6,7-dimethyl-8-(1-D-ribityl)lumazine + phosphate + 2 H2O + H(+)</text>
        <dbReference type="Rhea" id="RHEA:26152"/>
        <dbReference type="ChEBI" id="CHEBI:15377"/>
        <dbReference type="ChEBI" id="CHEBI:15378"/>
        <dbReference type="ChEBI" id="CHEBI:15934"/>
        <dbReference type="ChEBI" id="CHEBI:43474"/>
        <dbReference type="ChEBI" id="CHEBI:58201"/>
        <dbReference type="ChEBI" id="CHEBI:58830"/>
        <dbReference type="EC" id="2.5.1.78"/>
    </reaction>
</comment>
<evidence type="ECO:0000256" key="5">
    <source>
        <dbReference type="ARBA" id="ARBA00022679"/>
    </source>
</evidence>
<dbReference type="Proteomes" id="UP001497533">
    <property type="component" value="Chromosome"/>
</dbReference>
<dbReference type="CDD" id="cd09209">
    <property type="entry name" value="Lumazine_synthase-I"/>
    <property type="match status" value="1"/>
</dbReference>
<dbReference type="NCBIfam" id="NF000812">
    <property type="entry name" value="PRK00061.1-4"/>
    <property type="match status" value="1"/>
</dbReference>
<evidence type="ECO:0000256" key="3">
    <source>
        <dbReference type="ARBA" id="ARBA00012664"/>
    </source>
</evidence>
<feature type="binding site" evidence="7">
    <location>
        <position position="114"/>
    </location>
    <ligand>
        <name>5-amino-6-(D-ribitylamino)uracil</name>
        <dbReference type="ChEBI" id="CHEBI:15934"/>
    </ligand>
</feature>
<evidence type="ECO:0000313" key="9">
    <source>
        <dbReference type="Proteomes" id="UP001497533"/>
    </source>
</evidence>
<feature type="binding site" evidence="7">
    <location>
        <position position="128"/>
    </location>
    <ligand>
        <name>(2S)-2-hydroxy-3-oxobutyl phosphate</name>
        <dbReference type="ChEBI" id="CHEBI:58830"/>
    </ligand>
</feature>
<dbReference type="HAMAP" id="MF_00178">
    <property type="entry name" value="Lumazine_synth"/>
    <property type="match status" value="1"/>
</dbReference>
<name>A0ABP1CE11_9GAMM</name>
<evidence type="ECO:0000256" key="2">
    <source>
        <dbReference type="ARBA" id="ARBA00007424"/>
    </source>
</evidence>
<keyword evidence="9" id="KW-1185">Reference proteome</keyword>
<dbReference type="InterPro" id="IPR036467">
    <property type="entry name" value="LS/RS_sf"/>
</dbReference>
<dbReference type="GO" id="GO:0000906">
    <property type="term" value="F:6,7-dimethyl-8-ribityllumazine synthase activity"/>
    <property type="evidence" value="ECO:0007669"/>
    <property type="project" value="UniProtKB-EC"/>
</dbReference>
<comment type="subunit">
    <text evidence="7">Forms an icosahedral capsid composed of 60 subunits, arranged as a dodecamer of pentamers.</text>
</comment>
<dbReference type="NCBIfam" id="TIGR00114">
    <property type="entry name" value="lumazine-synth"/>
    <property type="match status" value="1"/>
</dbReference>
<sequence length="157" mass="17157">MNIIKGTLTATNSFIAVIVARFNHFINDKLLEGAIDSLERIGQILKNNITVIWVPGVYELPLIIKILAKSKKYDAIIALGTIIRGNTKHFKYLSNDCISSISSIGINNEIPIALGILTTENIEQAIERSGSKLGNKGVEAALTALEMINVINKIKNK</sequence>
<evidence type="ECO:0000256" key="7">
    <source>
        <dbReference type="HAMAP-Rule" id="MF_00178"/>
    </source>
</evidence>
<dbReference type="SUPFAM" id="SSF52121">
    <property type="entry name" value="Lumazine synthase"/>
    <property type="match status" value="1"/>
</dbReference>
<dbReference type="InterPro" id="IPR034964">
    <property type="entry name" value="LS"/>
</dbReference>
<keyword evidence="4 7" id="KW-0686">Riboflavin biosynthesis</keyword>